<keyword evidence="8" id="KW-1185">Reference proteome</keyword>
<dbReference type="PANTHER" id="PTHR43298:SF2">
    <property type="entry name" value="FMN_FAD EXPORTER YEEO-RELATED"/>
    <property type="match status" value="1"/>
</dbReference>
<dbReference type="PANTHER" id="PTHR43298">
    <property type="entry name" value="MULTIDRUG RESISTANCE PROTEIN NORM-RELATED"/>
    <property type="match status" value="1"/>
</dbReference>
<dbReference type="Pfam" id="PF01554">
    <property type="entry name" value="MatE"/>
    <property type="match status" value="1"/>
</dbReference>
<evidence type="ECO:0000313" key="7">
    <source>
        <dbReference type="EMBL" id="MDP9750985.1"/>
    </source>
</evidence>
<evidence type="ECO:0000256" key="1">
    <source>
        <dbReference type="ARBA" id="ARBA00003408"/>
    </source>
</evidence>
<dbReference type="InterPro" id="IPR002528">
    <property type="entry name" value="MATE_fam"/>
</dbReference>
<protein>
    <recommendedName>
        <fullName evidence="3">Probable multidrug resistance protein NorM</fullName>
    </recommendedName>
    <alternativeName>
        <fullName evidence="5">Multidrug-efflux transporter</fullName>
    </alternativeName>
</protein>
<feature type="transmembrane region" description="Helical" evidence="6">
    <location>
        <begin position="100"/>
        <end position="126"/>
    </location>
</feature>
<dbReference type="InterPro" id="IPR050222">
    <property type="entry name" value="MATE_MdtK"/>
</dbReference>
<gene>
    <name evidence="7" type="ORF">J2S24_001475</name>
</gene>
<keyword evidence="4" id="KW-0813">Transport</keyword>
<evidence type="ECO:0000256" key="2">
    <source>
        <dbReference type="ARBA" id="ARBA00010199"/>
    </source>
</evidence>
<sequence length="133" mass="14567">MEAKERHKRNIAKEIIELAWPSITEQMLIMTVGMVSTIFVGRVGTNAIAAVGMINSLIFFFQAIFAGLAIGSTVIVARLIGEEDEGSARVAVMQSLIMSIAVSIGFTVLGYIFAVPLIKIFLVVYLPMFLNWL</sequence>
<dbReference type="EMBL" id="JAURUP010000013">
    <property type="protein sequence ID" value="MDP9750985.1"/>
    <property type="molecule type" value="Genomic_DNA"/>
</dbReference>
<name>A0ABT9M528_9THEO</name>
<evidence type="ECO:0000313" key="8">
    <source>
        <dbReference type="Proteomes" id="UP001223886"/>
    </source>
</evidence>
<evidence type="ECO:0000256" key="3">
    <source>
        <dbReference type="ARBA" id="ARBA00020268"/>
    </source>
</evidence>
<evidence type="ECO:0000256" key="4">
    <source>
        <dbReference type="ARBA" id="ARBA00022448"/>
    </source>
</evidence>
<organism evidence="7 8">
    <name type="scientific">Thermoanaerobacter pentosaceus</name>
    <dbReference type="NCBI Taxonomy" id="694059"/>
    <lineage>
        <taxon>Bacteria</taxon>
        <taxon>Bacillati</taxon>
        <taxon>Bacillota</taxon>
        <taxon>Clostridia</taxon>
        <taxon>Thermoanaerobacterales</taxon>
        <taxon>Thermoanaerobacteraceae</taxon>
        <taxon>Thermoanaerobacter</taxon>
    </lineage>
</organism>
<comment type="function">
    <text evidence="1">Multidrug efflux pump.</text>
</comment>
<dbReference type="Proteomes" id="UP001223886">
    <property type="component" value="Unassembled WGS sequence"/>
</dbReference>
<evidence type="ECO:0000256" key="5">
    <source>
        <dbReference type="ARBA" id="ARBA00031636"/>
    </source>
</evidence>
<accession>A0ABT9M528</accession>
<reference evidence="7 8" key="1">
    <citation type="submission" date="2023-07" db="EMBL/GenBank/DDBJ databases">
        <title>Genomic Encyclopedia of Type Strains, Phase IV (KMG-IV): sequencing the most valuable type-strain genomes for metagenomic binning, comparative biology and taxonomic classification.</title>
        <authorList>
            <person name="Goeker M."/>
        </authorList>
    </citation>
    <scope>NUCLEOTIDE SEQUENCE [LARGE SCALE GENOMIC DNA]</scope>
    <source>
        <strain evidence="7 8">DSM 25963</strain>
    </source>
</reference>
<dbReference type="RefSeq" id="WP_307681179.1">
    <property type="nucleotide sequence ID" value="NZ_JAURUP010000013.1"/>
</dbReference>
<comment type="similarity">
    <text evidence="2">Belongs to the multi antimicrobial extrusion (MATE) (TC 2.A.66.1) family.</text>
</comment>
<feature type="transmembrane region" description="Helical" evidence="6">
    <location>
        <begin position="28"/>
        <end position="51"/>
    </location>
</feature>
<evidence type="ECO:0000256" key="6">
    <source>
        <dbReference type="SAM" id="Phobius"/>
    </source>
</evidence>
<comment type="caution">
    <text evidence="7">The sequence shown here is derived from an EMBL/GenBank/DDBJ whole genome shotgun (WGS) entry which is preliminary data.</text>
</comment>
<proteinExistence type="inferred from homology"/>
<keyword evidence="6" id="KW-0812">Transmembrane</keyword>
<feature type="transmembrane region" description="Helical" evidence="6">
    <location>
        <begin position="57"/>
        <end position="80"/>
    </location>
</feature>
<keyword evidence="6" id="KW-0472">Membrane</keyword>
<keyword evidence="6" id="KW-1133">Transmembrane helix</keyword>